<protein>
    <submittedName>
        <fullName evidence="2 3">Uncharacterized protein</fullName>
    </submittedName>
</protein>
<dbReference type="Proteomes" id="UP000005240">
    <property type="component" value="Unassembled WGS sequence"/>
</dbReference>
<dbReference type="VEuPathDB" id="FungiDB:PTTG_08653"/>
<name>A0A180GCD9_PUCT1</name>
<dbReference type="AlphaFoldDB" id="A0A180GCD9"/>
<dbReference type="OrthoDB" id="2507575at2759"/>
<feature type="region of interest" description="Disordered" evidence="1">
    <location>
        <begin position="1"/>
        <end position="87"/>
    </location>
</feature>
<accession>A0A180GCD9</accession>
<organism evidence="2">
    <name type="scientific">Puccinia triticina (isolate 1-1 / race 1 (BBBD))</name>
    <name type="common">Brown leaf rust fungus</name>
    <dbReference type="NCBI Taxonomy" id="630390"/>
    <lineage>
        <taxon>Eukaryota</taxon>
        <taxon>Fungi</taxon>
        <taxon>Dikarya</taxon>
        <taxon>Basidiomycota</taxon>
        <taxon>Pucciniomycotina</taxon>
        <taxon>Pucciniomycetes</taxon>
        <taxon>Pucciniales</taxon>
        <taxon>Pucciniaceae</taxon>
        <taxon>Puccinia</taxon>
    </lineage>
</organism>
<dbReference type="EMBL" id="ADAS02000105">
    <property type="protein sequence ID" value="OAV90291.1"/>
    <property type="molecule type" value="Genomic_DNA"/>
</dbReference>
<feature type="compositionally biased region" description="Polar residues" evidence="1">
    <location>
        <begin position="39"/>
        <end position="56"/>
    </location>
</feature>
<feature type="compositionally biased region" description="Basic and acidic residues" evidence="1">
    <location>
        <begin position="118"/>
        <end position="141"/>
    </location>
</feature>
<reference evidence="3 4" key="3">
    <citation type="journal article" date="2017" name="G3 (Bethesda)">
        <title>Comparative analysis highlights variable genome content of wheat rusts and divergence of the mating loci.</title>
        <authorList>
            <person name="Cuomo C.A."/>
            <person name="Bakkeren G."/>
            <person name="Khalil H.B."/>
            <person name="Panwar V."/>
            <person name="Joly D."/>
            <person name="Linning R."/>
            <person name="Sakthikumar S."/>
            <person name="Song X."/>
            <person name="Adiconis X."/>
            <person name="Fan L."/>
            <person name="Goldberg J.M."/>
            <person name="Levin J.Z."/>
            <person name="Young S."/>
            <person name="Zeng Q."/>
            <person name="Anikster Y."/>
            <person name="Bruce M."/>
            <person name="Wang M."/>
            <person name="Yin C."/>
            <person name="McCallum B."/>
            <person name="Szabo L.J."/>
            <person name="Hulbert S."/>
            <person name="Chen X."/>
            <person name="Fellers J.P."/>
        </authorList>
    </citation>
    <scope>NUCLEOTIDE SEQUENCE</scope>
    <source>
        <strain evidence="4">Isolate 1-1 / race 1 (BBBD)</strain>
        <strain evidence="3">isolate 1-1 / race 1 (BBBD)</strain>
    </source>
</reference>
<reference evidence="2" key="2">
    <citation type="submission" date="2016-05" db="EMBL/GenBank/DDBJ databases">
        <title>Comparative analysis highlights variable genome content of wheat rusts and divergence of the mating loci.</title>
        <authorList>
            <person name="Cuomo C.A."/>
            <person name="Bakkeren G."/>
            <person name="Szabo L."/>
            <person name="Khalil H."/>
            <person name="Joly D."/>
            <person name="Goldberg J."/>
            <person name="Young S."/>
            <person name="Zeng Q."/>
            <person name="Fellers J."/>
        </authorList>
    </citation>
    <scope>NUCLEOTIDE SEQUENCE [LARGE SCALE GENOMIC DNA]</scope>
    <source>
        <strain evidence="2">1-1 BBBD Race 1</strain>
    </source>
</reference>
<reference evidence="3" key="4">
    <citation type="submission" date="2025-05" db="UniProtKB">
        <authorList>
            <consortium name="EnsemblFungi"/>
        </authorList>
    </citation>
    <scope>IDENTIFICATION</scope>
    <source>
        <strain evidence="3">isolate 1-1 / race 1 (BBBD)</strain>
    </source>
</reference>
<feature type="region of interest" description="Disordered" evidence="1">
    <location>
        <begin position="106"/>
        <end position="141"/>
    </location>
</feature>
<gene>
    <name evidence="2" type="ORF">PTTG_08653</name>
</gene>
<evidence type="ECO:0000313" key="2">
    <source>
        <dbReference type="EMBL" id="OAV90291.1"/>
    </source>
</evidence>
<sequence length="163" mass="18180">MGSKWNNPEEDTPSTPPNNPDIDNPPNLTQSIRRKSSRLRTPSTRPGFIPTQNNSRRALGSNGGPAPAKSKSKTTVIPDLDEEPNQSACNEKVDLGLKQVNRWGKEVHVNTTQDSDEDNQKAVDHSRKTKKNPDQDRDGFDHVRLYFYIPGEETCSQTNLISA</sequence>
<evidence type="ECO:0000313" key="3">
    <source>
        <dbReference type="EnsemblFungi" id="PTTG_08653-t43_1-p1"/>
    </source>
</evidence>
<evidence type="ECO:0000256" key="1">
    <source>
        <dbReference type="SAM" id="MobiDB-lite"/>
    </source>
</evidence>
<keyword evidence="4" id="KW-1185">Reference proteome</keyword>
<dbReference type="EnsemblFungi" id="PTTG_08653-t43_1">
    <property type="protein sequence ID" value="PTTG_08653-t43_1-p1"/>
    <property type="gene ID" value="PTTG_08653"/>
</dbReference>
<proteinExistence type="predicted"/>
<evidence type="ECO:0000313" key="4">
    <source>
        <dbReference type="Proteomes" id="UP000005240"/>
    </source>
</evidence>
<reference evidence="2" key="1">
    <citation type="submission" date="2009-11" db="EMBL/GenBank/DDBJ databases">
        <authorList>
            <consortium name="The Broad Institute Genome Sequencing Platform"/>
            <person name="Ward D."/>
            <person name="Feldgarden M."/>
            <person name="Earl A."/>
            <person name="Young S.K."/>
            <person name="Zeng Q."/>
            <person name="Koehrsen M."/>
            <person name="Alvarado L."/>
            <person name="Berlin A."/>
            <person name="Bochicchio J."/>
            <person name="Borenstein D."/>
            <person name="Chapman S.B."/>
            <person name="Chen Z."/>
            <person name="Engels R."/>
            <person name="Freedman E."/>
            <person name="Gellesch M."/>
            <person name="Goldberg J."/>
            <person name="Griggs A."/>
            <person name="Gujja S."/>
            <person name="Heilman E."/>
            <person name="Heiman D."/>
            <person name="Hepburn T."/>
            <person name="Howarth C."/>
            <person name="Jen D."/>
            <person name="Larson L."/>
            <person name="Lewis B."/>
            <person name="Mehta T."/>
            <person name="Park D."/>
            <person name="Pearson M."/>
            <person name="Roberts A."/>
            <person name="Saif S."/>
            <person name="Shea T."/>
            <person name="Shenoy N."/>
            <person name="Sisk P."/>
            <person name="Stolte C."/>
            <person name="Sykes S."/>
            <person name="Thomson T."/>
            <person name="Walk T."/>
            <person name="White J."/>
            <person name="Yandava C."/>
            <person name="Izard J."/>
            <person name="Baranova O.V."/>
            <person name="Blanton J.M."/>
            <person name="Tanner A.C."/>
            <person name="Dewhirst F.E."/>
            <person name="Haas B."/>
            <person name="Nusbaum C."/>
            <person name="Birren B."/>
        </authorList>
    </citation>
    <scope>NUCLEOTIDE SEQUENCE [LARGE SCALE GENOMIC DNA]</scope>
    <source>
        <strain evidence="2">1-1 BBBD Race 1</strain>
    </source>
</reference>